<dbReference type="PANTHER" id="PTHR33121">
    <property type="entry name" value="CYCLIC DI-GMP PHOSPHODIESTERASE PDEF"/>
    <property type="match status" value="1"/>
</dbReference>
<dbReference type="InterPro" id="IPR029787">
    <property type="entry name" value="Nucleotide_cyclase"/>
</dbReference>
<protein>
    <submittedName>
        <fullName evidence="3">EAL domain-containing protein</fullName>
    </submittedName>
</protein>
<dbReference type="GO" id="GO:0071111">
    <property type="term" value="F:cyclic-guanylate-specific phosphodiesterase activity"/>
    <property type="evidence" value="ECO:0007669"/>
    <property type="project" value="InterPro"/>
</dbReference>
<dbReference type="SUPFAM" id="SSF141868">
    <property type="entry name" value="EAL domain-like"/>
    <property type="match status" value="1"/>
</dbReference>
<dbReference type="PROSITE" id="PS50883">
    <property type="entry name" value="EAL"/>
    <property type="match status" value="1"/>
</dbReference>
<keyword evidence="4" id="KW-1185">Reference proteome</keyword>
<dbReference type="OrthoDB" id="9814202at2"/>
<dbReference type="EMBL" id="WIOL01000001">
    <property type="protein sequence ID" value="MQT16202.1"/>
    <property type="molecule type" value="Genomic_DNA"/>
</dbReference>
<accession>A0A7C9KVV3</accession>
<evidence type="ECO:0000313" key="4">
    <source>
        <dbReference type="Proteomes" id="UP000481327"/>
    </source>
</evidence>
<gene>
    <name evidence="3" type="ORF">F3168_02880</name>
</gene>
<dbReference type="Pfam" id="PF00990">
    <property type="entry name" value="GGDEF"/>
    <property type="match status" value="1"/>
</dbReference>
<dbReference type="InterPro" id="IPR043128">
    <property type="entry name" value="Rev_trsase/Diguanyl_cyclase"/>
</dbReference>
<dbReference type="SMART" id="SM00267">
    <property type="entry name" value="GGDEF"/>
    <property type="match status" value="1"/>
</dbReference>
<dbReference type="PANTHER" id="PTHR33121:SF70">
    <property type="entry name" value="SIGNALING PROTEIN YKOW"/>
    <property type="match status" value="1"/>
</dbReference>
<reference evidence="3 4" key="1">
    <citation type="submission" date="2019-09" db="EMBL/GenBank/DDBJ databases">
        <title>Polymorphobacter sp. isolated from a lake in China.</title>
        <authorList>
            <person name="Liu Z."/>
        </authorList>
    </citation>
    <scope>NUCLEOTIDE SEQUENCE [LARGE SCALE GENOMIC DNA]</scope>
    <source>
        <strain evidence="3 4">D40P</strain>
    </source>
</reference>
<dbReference type="CDD" id="cd01948">
    <property type="entry name" value="EAL"/>
    <property type="match status" value="1"/>
</dbReference>
<dbReference type="SMART" id="SM00052">
    <property type="entry name" value="EAL"/>
    <property type="match status" value="1"/>
</dbReference>
<dbReference type="PROSITE" id="PS50887">
    <property type="entry name" value="GGDEF"/>
    <property type="match status" value="1"/>
</dbReference>
<dbReference type="SUPFAM" id="SSF55073">
    <property type="entry name" value="Nucleotide cyclase"/>
    <property type="match status" value="1"/>
</dbReference>
<evidence type="ECO:0000313" key="3">
    <source>
        <dbReference type="EMBL" id="MQT16202.1"/>
    </source>
</evidence>
<dbReference type="RefSeq" id="WP_152576626.1">
    <property type="nucleotide sequence ID" value="NZ_JAATJI010000001.1"/>
</dbReference>
<dbReference type="InterPro" id="IPR000160">
    <property type="entry name" value="GGDEF_dom"/>
</dbReference>
<sequence>MMVSRETEVVLVVSPRYANDVAMSVEAAGMLPRVERQPAQALAQCETGAVRVAVVDARGAVEQGLAIARLLGPEIGRHQGGLLVLLSRSDVGGASLAEAAGATNVLVSPFNNTAFGNALRLTASSVEQRGEEADALRDALTGLASAAQLQEWMIAQQASTPGLVVLTLGVGRIAAINAAYGRSVADEALRSVATRLAGIVGDRFATPGQRRLLARLAAAEFAVAVSGEVGVREMDLLARQLVSAFATPFRTGEREIHLTARIGIAWRDPQKPETVDVLIRQSSAALAAARAAEPGAIIMFQPETQGDTLLRMADLVTDLHQAIESDDIALLFQPILNLETGRIAGVEALVRWNHRAFGVLDAETLLETAATAELAIKLGRHIRARAMREVMSWTPALSALRLAVNITAADLADPGFADALRAGLATSALPPHRLTLEVTEGAFIENIADAAEVLEGIRKSGIHIVLDDFGTGFSSLAWMARLPIDGIKLDRSFTKALGGTERERIVVETVVALARRLGLSVIAEGVEEPFQLAAAIAAGCDGVQGYEIAVPLPSRRLVEFCEGWVVGAVGG</sequence>
<dbReference type="Gene3D" id="3.30.70.270">
    <property type="match status" value="1"/>
</dbReference>
<dbReference type="InterPro" id="IPR035919">
    <property type="entry name" value="EAL_sf"/>
</dbReference>
<dbReference type="InterPro" id="IPR050706">
    <property type="entry name" value="Cyclic-di-GMP_PDE-like"/>
</dbReference>
<name>A0A7C9KVV3_9SPHN</name>
<proteinExistence type="predicted"/>
<dbReference type="Pfam" id="PF00563">
    <property type="entry name" value="EAL"/>
    <property type="match status" value="1"/>
</dbReference>
<comment type="caution">
    <text evidence="3">The sequence shown here is derived from an EMBL/GenBank/DDBJ whole genome shotgun (WGS) entry which is preliminary data.</text>
</comment>
<evidence type="ECO:0000259" key="2">
    <source>
        <dbReference type="PROSITE" id="PS50887"/>
    </source>
</evidence>
<feature type="domain" description="EAL" evidence="1">
    <location>
        <begin position="312"/>
        <end position="565"/>
    </location>
</feature>
<dbReference type="Gene3D" id="3.20.20.450">
    <property type="entry name" value="EAL domain"/>
    <property type="match status" value="1"/>
</dbReference>
<dbReference type="InterPro" id="IPR001633">
    <property type="entry name" value="EAL_dom"/>
</dbReference>
<dbReference type="Proteomes" id="UP000481327">
    <property type="component" value="Unassembled WGS sequence"/>
</dbReference>
<feature type="domain" description="GGDEF" evidence="2">
    <location>
        <begin position="161"/>
        <end position="302"/>
    </location>
</feature>
<evidence type="ECO:0000259" key="1">
    <source>
        <dbReference type="PROSITE" id="PS50883"/>
    </source>
</evidence>
<organism evidence="3 4">
    <name type="scientific">Sandarakinorhabdus fusca</name>
    <dbReference type="NCBI Taxonomy" id="1439888"/>
    <lineage>
        <taxon>Bacteria</taxon>
        <taxon>Pseudomonadati</taxon>
        <taxon>Pseudomonadota</taxon>
        <taxon>Alphaproteobacteria</taxon>
        <taxon>Sphingomonadales</taxon>
        <taxon>Sphingosinicellaceae</taxon>
        <taxon>Sandarakinorhabdus</taxon>
    </lineage>
</organism>
<dbReference type="AlphaFoldDB" id="A0A7C9KVV3"/>